<dbReference type="PANTHER" id="PTHR48061:SF12">
    <property type="entry name" value="DISEASE RESISTANCE LIKE PROTEIN"/>
    <property type="match status" value="1"/>
</dbReference>
<organism evidence="14">
    <name type="scientific">Fagus sylvatica</name>
    <name type="common">Beechnut</name>
    <dbReference type="NCBI Taxonomy" id="28930"/>
    <lineage>
        <taxon>Eukaryota</taxon>
        <taxon>Viridiplantae</taxon>
        <taxon>Streptophyta</taxon>
        <taxon>Embryophyta</taxon>
        <taxon>Tracheophyta</taxon>
        <taxon>Spermatophyta</taxon>
        <taxon>Magnoliopsida</taxon>
        <taxon>eudicotyledons</taxon>
        <taxon>Gunneridae</taxon>
        <taxon>Pentapetalae</taxon>
        <taxon>rosids</taxon>
        <taxon>fabids</taxon>
        <taxon>Fagales</taxon>
        <taxon>Fagaceae</taxon>
        <taxon>Fagus</taxon>
    </lineage>
</organism>
<keyword evidence="7" id="KW-0677">Repeat</keyword>
<keyword evidence="9 12" id="KW-0472">Membrane</keyword>
<accession>A0A2N9EAC8</accession>
<evidence type="ECO:0000313" key="14">
    <source>
        <dbReference type="EMBL" id="SPC75927.1"/>
    </source>
</evidence>
<dbReference type="FunFam" id="3.80.10.10:FF:000111">
    <property type="entry name" value="LRR receptor-like serine/threonine-protein kinase ERECTA"/>
    <property type="match status" value="1"/>
</dbReference>
<dbReference type="GO" id="GO:0051707">
    <property type="term" value="P:response to other organism"/>
    <property type="evidence" value="ECO:0007669"/>
    <property type="project" value="UniProtKB-ARBA"/>
</dbReference>
<reference evidence="14" key="1">
    <citation type="submission" date="2018-02" db="EMBL/GenBank/DDBJ databases">
        <authorList>
            <person name="Cohen D.B."/>
            <person name="Kent A.D."/>
        </authorList>
    </citation>
    <scope>NUCLEOTIDE SEQUENCE</scope>
</reference>
<dbReference type="Pfam" id="PF13855">
    <property type="entry name" value="LRR_8"/>
    <property type="match status" value="2"/>
</dbReference>
<dbReference type="PROSITE" id="PS51450">
    <property type="entry name" value="LRR"/>
    <property type="match status" value="1"/>
</dbReference>
<protein>
    <recommendedName>
        <fullName evidence="13">Leucine-rich repeat-containing N-terminal plant-type domain-containing protein</fullName>
    </recommendedName>
</protein>
<dbReference type="PRINTS" id="PR00019">
    <property type="entry name" value="LEURICHRPT"/>
</dbReference>
<evidence type="ECO:0000256" key="11">
    <source>
        <dbReference type="ARBA" id="ARBA00023180"/>
    </source>
</evidence>
<dbReference type="FunFam" id="3.80.10.10:FF:000041">
    <property type="entry name" value="LRR receptor-like serine/threonine-protein kinase ERECTA"/>
    <property type="match status" value="1"/>
</dbReference>
<dbReference type="SMART" id="SM00365">
    <property type="entry name" value="LRR_SD22"/>
    <property type="match status" value="6"/>
</dbReference>
<dbReference type="GO" id="GO:0006952">
    <property type="term" value="P:defense response"/>
    <property type="evidence" value="ECO:0007669"/>
    <property type="project" value="UniProtKB-ARBA"/>
</dbReference>
<dbReference type="FunFam" id="3.80.10.10:FF:000453">
    <property type="entry name" value="Leucine-rich receptor-like protein kinase family protein"/>
    <property type="match status" value="1"/>
</dbReference>
<dbReference type="Pfam" id="PF00560">
    <property type="entry name" value="LRR_1"/>
    <property type="match status" value="5"/>
</dbReference>
<comment type="subcellular location">
    <subcellularLocation>
        <location evidence="1">Cell membrane</location>
        <topology evidence="1">Single-pass type I membrane protein</topology>
    </subcellularLocation>
</comment>
<comment type="similarity">
    <text evidence="2">Belongs to the RLP family.</text>
</comment>
<keyword evidence="10" id="KW-0675">Receptor</keyword>
<feature type="domain" description="Leucine-rich repeat-containing N-terminal plant-type" evidence="13">
    <location>
        <begin position="256"/>
        <end position="307"/>
    </location>
</feature>
<keyword evidence="3" id="KW-1003">Cell membrane</keyword>
<dbReference type="InterPro" id="IPR032675">
    <property type="entry name" value="LRR_dom_sf"/>
</dbReference>
<dbReference type="Gene3D" id="3.80.10.10">
    <property type="entry name" value="Ribonuclease Inhibitor"/>
    <property type="match status" value="4"/>
</dbReference>
<evidence type="ECO:0000256" key="6">
    <source>
        <dbReference type="ARBA" id="ARBA00022729"/>
    </source>
</evidence>
<evidence type="ECO:0000256" key="8">
    <source>
        <dbReference type="ARBA" id="ARBA00022989"/>
    </source>
</evidence>
<dbReference type="InterPro" id="IPR001611">
    <property type="entry name" value="Leu-rich_rpt"/>
</dbReference>
<dbReference type="InterPro" id="IPR003591">
    <property type="entry name" value="Leu-rich_rpt_typical-subtyp"/>
</dbReference>
<keyword evidence="11" id="KW-0325">Glycoprotein</keyword>
<dbReference type="InterPro" id="IPR046956">
    <property type="entry name" value="RLP23-like"/>
</dbReference>
<name>A0A2N9EAC8_FAGSY</name>
<dbReference type="Pfam" id="PF08263">
    <property type="entry name" value="LRRNT_2"/>
    <property type="match status" value="1"/>
</dbReference>
<evidence type="ECO:0000256" key="1">
    <source>
        <dbReference type="ARBA" id="ARBA00004251"/>
    </source>
</evidence>
<dbReference type="SUPFAM" id="SSF52058">
    <property type="entry name" value="L domain-like"/>
    <property type="match status" value="3"/>
</dbReference>
<dbReference type="SMART" id="SM00369">
    <property type="entry name" value="LRR_TYP"/>
    <property type="match status" value="11"/>
</dbReference>
<dbReference type="EMBL" id="OIVN01000189">
    <property type="protein sequence ID" value="SPC75927.1"/>
    <property type="molecule type" value="Genomic_DNA"/>
</dbReference>
<dbReference type="AlphaFoldDB" id="A0A2N9EAC8"/>
<dbReference type="GO" id="GO:0005886">
    <property type="term" value="C:plasma membrane"/>
    <property type="evidence" value="ECO:0007669"/>
    <property type="project" value="UniProtKB-SubCell"/>
</dbReference>
<gene>
    <name evidence="14" type="ORF">FSB_LOCUS3809</name>
</gene>
<evidence type="ECO:0000256" key="2">
    <source>
        <dbReference type="ARBA" id="ARBA00009592"/>
    </source>
</evidence>
<keyword evidence="5 12" id="KW-0812">Transmembrane</keyword>
<dbReference type="GO" id="GO:0009791">
    <property type="term" value="P:post-embryonic development"/>
    <property type="evidence" value="ECO:0007669"/>
    <property type="project" value="UniProtKB-ARBA"/>
</dbReference>
<evidence type="ECO:0000256" key="9">
    <source>
        <dbReference type="ARBA" id="ARBA00023136"/>
    </source>
</evidence>
<dbReference type="InterPro" id="IPR013210">
    <property type="entry name" value="LRR_N_plant-typ"/>
</dbReference>
<evidence type="ECO:0000259" key="13">
    <source>
        <dbReference type="Pfam" id="PF08263"/>
    </source>
</evidence>
<dbReference type="FunFam" id="3.80.10.10:FF:000095">
    <property type="entry name" value="LRR receptor-like serine/threonine-protein kinase GSO1"/>
    <property type="match status" value="1"/>
</dbReference>
<evidence type="ECO:0000256" key="5">
    <source>
        <dbReference type="ARBA" id="ARBA00022692"/>
    </source>
</evidence>
<evidence type="ECO:0000256" key="10">
    <source>
        <dbReference type="ARBA" id="ARBA00023170"/>
    </source>
</evidence>
<evidence type="ECO:0000256" key="4">
    <source>
        <dbReference type="ARBA" id="ARBA00022614"/>
    </source>
</evidence>
<dbReference type="PANTHER" id="PTHR48061">
    <property type="entry name" value="LEUCINE-RICH REPEAT RECEPTOR PROTEIN KINASE EMS1-LIKE-RELATED"/>
    <property type="match status" value="1"/>
</dbReference>
<evidence type="ECO:0000256" key="3">
    <source>
        <dbReference type="ARBA" id="ARBA00022475"/>
    </source>
</evidence>
<sequence length="1212" mass="136209">MLRTSQVWNEITENWQPRGTWLFLELIEEYEQETHLGVSVKQIWYDLRDKTCFDKIKEWTCMMRDLWKGLVLQVINENLNIILKDVFKVLECSGGLFQETNGALELARTDVGVDISSEADLANALAIVLVENSFCSDICEDLGLHFGDRELGSAFGDHRSLTVDQEKFAMDEFISTFDVNILADSDVRIWACILEIANWDQLLEITDLSLILAPQEATLSSMVMNSWGLRDEFYLEVRISWYQTQPHGSLAGPLCHDHERSNLLQFKESFVINQSASSYPWAYPKVASWTLEGNNSDCCSWDGVECDEVTGHVIGLDLNSSCLYGSINSNSSLFHLVHLQRLNLADNHFNYSQIPFTVSNLSKLTYLDLSSSMFSSQIPLQVSQLSQLSSLSLSSNHYMELKKPSLRSLVENLTHLEKLDLSGVNIISLVPNILANLSSLKFLHLPDCGLYGEFPIGIFKLPNLRVLDVQYNKGLTGYLPDFQRGTPLEEMLLTNTSFSGKLHASIGNLGSLTKIETWNCNFSGSIPSSIGNLTHLNFLSLTGNTFEDRIPSSLGNLIQLSFLYLDFNKLTGPIPSELANLTQLTHLFLHYNLVSGQIPSGLANLTQLTHLFLDYNLVSGQIPFGLTNLTQLTVLNLADNNLVGQIPSSIINLKNLEFLDLSGNNFSGTMEFNKFVKLKKLTSLHLSFNRVSLHISETSGNTTLQKFQELGLCLCNLSKFPAFLANQDELQWLDLGDNNFHGQVPGWFWNVSKESLEVINLSNNFLTSLGQHPILLPWTRLAILDLRSNKLQGSLPIPSFSTLRYDVSNNSFSGKIPELICNMSSLEVLDLSNNNLSGSLPQCLHNFGDSLLILDIRRNKFEGRIPQTWTKGSKLLVINFSQNKFQGWLPRSLAECIMLKALDLSNNQFNDIFPSWLGNLPNLKVLILRSNKFYGPIKTPKANYKFPSLQIIDLSYNSFTGRLPLKFFQNSSSLRLDRAEHLKYIQVYSSFDLQNKYQNYRWDLEYSYSMIMTNKGVDTVYSKVQEFFTAVDFSSNQFVGDISESIGNLIGIRLLNLSNNILTGCIPPCLGKLAKLESLDLSQNKLSGEIPQQLTQLTFLESFNVSHNNLVGPIPHGKQFDTFQSSSFEGNSGLYGRPLTKKCENTDTLPSPPPSSSQDLCSPLQFGWKIVVIGYGFGLVVGGTIGHIVTARNHDWLMKTFRMRQLVKRKAG</sequence>
<feature type="transmembrane region" description="Helical" evidence="12">
    <location>
        <begin position="1166"/>
        <end position="1189"/>
    </location>
</feature>
<proteinExistence type="inferred from homology"/>
<evidence type="ECO:0000256" key="12">
    <source>
        <dbReference type="SAM" id="Phobius"/>
    </source>
</evidence>
<evidence type="ECO:0000256" key="7">
    <source>
        <dbReference type="ARBA" id="ARBA00022737"/>
    </source>
</evidence>
<keyword evidence="8 12" id="KW-1133">Transmembrane helix</keyword>
<keyword evidence="6" id="KW-0732">Signal</keyword>
<keyword evidence="4" id="KW-0433">Leucine-rich repeat</keyword>